<accession>A0ABQ9Z733</accession>
<protein>
    <submittedName>
        <fullName evidence="2">Uncharacterized protein</fullName>
    </submittedName>
</protein>
<comment type="caution">
    <text evidence="2">The sequence shown here is derived from an EMBL/GenBank/DDBJ whole genome shotgun (WGS) entry which is preliminary data.</text>
</comment>
<keyword evidence="3" id="KW-1185">Reference proteome</keyword>
<reference evidence="2 3" key="1">
    <citation type="journal article" date="2023" name="Nucleic Acids Res.">
        <title>The hologenome of Daphnia magna reveals possible DNA methylation and microbiome-mediated evolution of the host genome.</title>
        <authorList>
            <person name="Chaturvedi A."/>
            <person name="Li X."/>
            <person name="Dhandapani V."/>
            <person name="Marshall H."/>
            <person name="Kissane S."/>
            <person name="Cuenca-Cambronero M."/>
            <person name="Asole G."/>
            <person name="Calvet F."/>
            <person name="Ruiz-Romero M."/>
            <person name="Marangio P."/>
            <person name="Guigo R."/>
            <person name="Rago D."/>
            <person name="Mirbahai L."/>
            <person name="Eastwood N."/>
            <person name="Colbourne J.K."/>
            <person name="Zhou J."/>
            <person name="Mallon E."/>
            <person name="Orsini L."/>
        </authorList>
    </citation>
    <scope>NUCLEOTIDE SEQUENCE [LARGE SCALE GENOMIC DNA]</scope>
    <source>
        <strain evidence="2">LRV0_1</strain>
    </source>
</reference>
<sequence>MPAMLFLEDEEEEEEKKKRKSQEDLAKGQFYDDNQSKNYDNYQYIPLGDFDAMIHYTIHHKWGGTFGMGHDSSLGNLFVPLSSWPSSFWSLSITFDGRRPSRATIIPTQTGPGHVNLSMCAVYFINEQPFELRYIGYV</sequence>
<proteinExistence type="predicted"/>
<evidence type="ECO:0000313" key="3">
    <source>
        <dbReference type="Proteomes" id="UP001234178"/>
    </source>
</evidence>
<evidence type="ECO:0000256" key="1">
    <source>
        <dbReference type="SAM" id="MobiDB-lite"/>
    </source>
</evidence>
<evidence type="ECO:0000313" key="2">
    <source>
        <dbReference type="EMBL" id="KAK4008707.1"/>
    </source>
</evidence>
<dbReference type="EMBL" id="JAOYFB010000002">
    <property type="protein sequence ID" value="KAK4008707.1"/>
    <property type="molecule type" value="Genomic_DNA"/>
</dbReference>
<organism evidence="2 3">
    <name type="scientific">Daphnia magna</name>
    <dbReference type="NCBI Taxonomy" id="35525"/>
    <lineage>
        <taxon>Eukaryota</taxon>
        <taxon>Metazoa</taxon>
        <taxon>Ecdysozoa</taxon>
        <taxon>Arthropoda</taxon>
        <taxon>Crustacea</taxon>
        <taxon>Branchiopoda</taxon>
        <taxon>Diplostraca</taxon>
        <taxon>Cladocera</taxon>
        <taxon>Anomopoda</taxon>
        <taxon>Daphniidae</taxon>
        <taxon>Daphnia</taxon>
    </lineage>
</organism>
<dbReference type="Proteomes" id="UP001234178">
    <property type="component" value="Unassembled WGS sequence"/>
</dbReference>
<name>A0ABQ9Z733_9CRUS</name>
<gene>
    <name evidence="2" type="ORF">OUZ56_013840</name>
</gene>
<feature type="region of interest" description="Disordered" evidence="1">
    <location>
        <begin position="1"/>
        <end position="38"/>
    </location>
</feature>